<organism evidence="2 3">
    <name type="scientific">Caerostris extrusa</name>
    <name type="common">Bark spider</name>
    <name type="synonym">Caerostris bankana</name>
    <dbReference type="NCBI Taxonomy" id="172846"/>
    <lineage>
        <taxon>Eukaryota</taxon>
        <taxon>Metazoa</taxon>
        <taxon>Ecdysozoa</taxon>
        <taxon>Arthropoda</taxon>
        <taxon>Chelicerata</taxon>
        <taxon>Arachnida</taxon>
        <taxon>Araneae</taxon>
        <taxon>Araneomorphae</taxon>
        <taxon>Entelegynae</taxon>
        <taxon>Araneoidea</taxon>
        <taxon>Araneidae</taxon>
        <taxon>Caerostris</taxon>
    </lineage>
</organism>
<reference evidence="2 3" key="1">
    <citation type="submission" date="2021-06" db="EMBL/GenBank/DDBJ databases">
        <title>Caerostris extrusa draft genome.</title>
        <authorList>
            <person name="Kono N."/>
            <person name="Arakawa K."/>
        </authorList>
    </citation>
    <scope>NUCLEOTIDE SEQUENCE [LARGE SCALE GENOMIC DNA]</scope>
</reference>
<dbReference type="AlphaFoldDB" id="A0AAV4XS44"/>
<feature type="compositionally biased region" description="Low complexity" evidence="1">
    <location>
        <begin position="87"/>
        <end position="110"/>
    </location>
</feature>
<keyword evidence="3" id="KW-1185">Reference proteome</keyword>
<comment type="caution">
    <text evidence="2">The sequence shown here is derived from an EMBL/GenBank/DDBJ whole genome shotgun (WGS) entry which is preliminary data.</text>
</comment>
<feature type="region of interest" description="Disordered" evidence="1">
    <location>
        <begin position="25"/>
        <end position="68"/>
    </location>
</feature>
<evidence type="ECO:0000256" key="1">
    <source>
        <dbReference type="SAM" id="MobiDB-lite"/>
    </source>
</evidence>
<dbReference type="Proteomes" id="UP001054945">
    <property type="component" value="Unassembled WGS sequence"/>
</dbReference>
<evidence type="ECO:0000313" key="2">
    <source>
        <dbReference type="EMBL" id="GIY97532.1"/>
    </source>
</evidence>
<evidence type="ECO:0000313" key="3">
    <source>
        <dbReference type="Proteomes" id="UP001054945"/>
    </source>
</evidence>
<dbReference type="EMBL" id="BPLR01000793">
    <property type="protein sequence ID" value="GIY97532.1"/>
    <property type="molecule type" value="Genomic_DNA"/>
</dbReference>
<feature type="region of interest" description="Disordered" evidence="1">
    <location>
        <begin position="87"/>
        <end position="118"/>
    </location>
</feature>
<sequence length="118" mass="12403">MAEFMTALPHINETFHRVSSINALQPSVQPPPSLCQLEVSPQPPNSLHGPVNASPSPPGKQHPGSGLNSSVAEAIIRVVGLDSSIISSSSVSEMSGPRLLGMGSSSLLPMDTRHKWDT</sequence>
<name>A0AAV4XS44_CAEEX</name>
<protein>
    <submittedName>
        <fullName evidence="2">Uncharacterized protein</fullName>
    </submittedName>
</protein>
<proteinExistence type="predicted"/>
<gene>
    <name evidence="2" type="primary">AVEN_71352_1</name>
    <name evidence="2" type="ORF">CEXT_485271</name>
</gene>
<accession>A0AAV4XS44</accession>